<dbReference type="InterPro" id="IPR006311">
    <property type="entry name" value="TAT_signal"/>
</dbReference>
<dbReference type="PANTHER" id="PTHR30006:SF24">
    <property type="entry name" value="SLL0237 PROTEIN"/>
    <property type="match status" value="1"/>
</dbReference>
<organism evidence="2 3">
    <name type="scientific">Haloarcula limicola</name>
    <dbReference type="NCBI Taxonomy" id="1429915"/>
    <lineage>
        <taxon>Archaea</taxon>
        <taxon>Methanobacteriati</taxon>
        <taxon>Methanobacteriota</taxon>
        <taxon>Stenosarchaea group</taxon>
        <taxon>Halobacteria</taxon>
        <taxon>Halobacteriales</taxon>
        <taxon>Haloarculaceae</taxon>
        <taxon>Haloarcula</taxon>
    </lineage>
</organism>
<evidence type="ECO:0000313" key="2">
    <source>
        <dbReference type="EMBL" id="MBV0922982.1"/>
    </source>
</evidence>
<comment type="caution">
    <text evidence="2">The sequence shown here is derived from an EMBL/GenBank/DDBJ whole genome shotgun (WGS) entry which is preliminary data.</text>
</comment>
<dbReference type="AlphaFoldDB" id="A0A8J7Y2J0"/>
<dbReference type="Proteomes" id="UP000766550">
    <property type="component" value="Unassembled WGS sequence"/>
</dbReference>
<dbReference type="PROSITE" id="PS51318">
    <property type="entry name" value="TAT"/>
    <property type="match status" value="1"/>
</dbReference>
<protein>
    <submittedName>
        <fullName evidence="2">Extracellular solute-binding protein</fullName>
    </submittedName>
</protein>
<evidence type="ECO:0000313" key="3">
    <source>
        <dbReference type="Proteomes" id="UP000766550"/>
    </source>
</evidence>
<dbReference type="Gene3D" id="3.40.190.10">
    <property type="entry name" value="Periplasmic binding protein-like II"/>
    <property type="match status" value="2"/>
</dbReference>
<proteinExistence type="predicted"/>
<dbReference type="EMBL" id="JAHQXF010000001">
    <property type="protein sequence ID" value="MBV0922982.1"/>
    <property type="molecule type" value="Genomic_DNA"/>
</dbReference>
<reference evidence="2 3" key="1">
    <citation type="submission" date="2021-06" db="EMBL/GenBank/DDBJ databases">
        <title>New haloarchaea isolates fom saline soil.</title>
        <authorList>
            <person name="Duran-Viseras A."/>
            <person name="Sanchez-Porro C.S."/>
            <person name="Ventosa A."/>
        </authorList>
    </citation>
    <scope>NUCLEOTIDE SEQUENCE [LARGE SCALE GENOMIC DNA]</scope>
    <source>
        <strain evidence="2 3">JCM 183640</strain>
    </source>
</reference>
<dbReference type="OrthoDB" id="305188at2157"/>
<dbReference type="Pfam" id="PF13416">
    <property type="entry name" value="SBP_bac_8"/>
    <property type="match status" value="1"/>
</dbReference>
<dbReference type="InterPro" id="IPR006059">
    <property type="entry name" value="SBP"/>
</dbReference>
<dbReference type="SUPFAM" id="SSF53850">
    <property type="entry name" value="Periplasmic binding protein-like II"/>
    <property type="match status" value="1"/>
</dbReference>
<gene>
    <name evidence="2" type="ORF">KTS45_02115</name>
</gene>
<dbReference type="RefSeq" id="WP_162316147.1">
    <property type="nucleotide sequence ID" value="NZ_JAHQXF010000001.1"/>
</dbReference>
<keyword evidence="1" id="KW-0732">Signal</keyword>
<accession>A0A8J7Y2J0</accession>
<dbReference type="PANTHER" id="PTHR30006">
    <property type="entry name" value="THIAMINE-BINDING PERIPLASMIC PROTEIN-RELATED"/>
    <property type="match status" value="1"/>
</dbReference>
<keyword evidence="3" id="KW-1185">Reference proteome</keyword>
<name>A0A8J7Y2J0_9EURY</name>
<sequence>MTDATDHSGRSGSTSSRRRFLALGGATAAAGLSGCSAISDLFGGDGDDGRTTGSQQGAEIDVPSLTEFRGSGTLVEGRPAPGGTSIEDLPDLSGSLNLYIGGGEGGIYFQFVEMLQEIYPDFDVFASSASSSSLAQTVVEEVNAGSPQADVFWSIDASSLGYVAQNDAYESLPDDVVEPVPSDFQGDDNAWVGVAGRARSVPYNTNELSEGDIPNKVAEFPNTSALQGTMGWAPTYGAFKSFVTAMRLLRGPDATRQWLVSMREAGTERFPNEFVVSNQVADGALNAGFANHYYALRVKNQRPDAPIDLAFTENDAASLVNVAGALRIQGTEKDQLVNDFVRHLLSAEAQEFFTTVSFAYPMITGVEPVGGLPTIDQLNPPDIQLSKLAELEPTLQLMREANVLG</sequence>
<evidence type="ECO:0000256" key="1">
    <source>
        <dbReference type="ARBA" id="ARBA00022729"/>
    </source>
</evidence>